<keyword evidence="1" id="KW-1133">Transmembrane helix</keyword>
<reference evidence="2" key="1">
    <citation type="journal article" date="2015" name="Front. Microbiol.">
        <title>Combining genomic sequencing methods to explore viral diversity and reveal potential virus-host interactions.</title>
        <authorList>
            <person name="Chow C.E."/>
            <person name="Winget D.M."/>
            <person name="White R.A.III."/>
            <person name="Hallam S.J."/>
            <person name="Suttle C.A."/>
        </authorList>
    </citation>
    <scope>NUCLEOTIDE SEQUENCE</scope>
    <source>
        <strain evidence="2">Anoxic3_9</strain>
    </source>
</reference>
<evidence type="ECO:0000256" key="1">
    <source>
        <dbReference type="SAM" id="Phobius"/>
    </source>
</evidence>
<dbReference type="EMBL" id="KR029584">
    <property type="protein sequence ID" value="AKH46548.1"/>
    <property type="molecule type" value="Genomic_DNA"/>
</dbReference>
<accession>A0A0F7L4X0</accession>
<proteinExistence type="predicted"/>
<protein>
    <submittedName>
        <fullName evidence="2">Uncharacterized protein</fullName>
    </submittedName>
</protein>
<evidence type="ECO:0000313" key="2">
    <source>
        <dbReference type="EMBL" id="AKH46548.1"/>
    </source>
</evidence>
<name>A0A0F7L4X0_9VIRU</name>
<reference evidence="2" key="2">
    <citation type="submission" date="2015-03" db="EMBL/GenBank/DDBJ databases">
        <authorList>
            <person name="Chow C.-E.T."/>
            <person name="Winget D.M."/>
            <person name="White R.A.III."/>
            <person name="Hallam S.J."/>
            <person name="Suttle C.A."/>
        </authorList>
    </citation>
    <scope>NUCLEOTIDE SEQUENCE</scope>
    <source>
        <strain evidence="2">Anoxic3_9</strain>
    </source>
</reference>
<organism evidence="2">
    <name type="scientific">uncultured marine virus</name>
    <dbReference type="NCBI Taxonomy" id="186617"/>
    <lineage>
        <taxon>Viruses</taxon>
        <taxon>environmental samples</taxon>
    </lineage>
</organism>
<feature type="transmembrane region" description="Helical" evidence="1">
    <location>
        <begin position="30"/>
        <end position="53"/>
    </location>
</feature>
<keyword evidence="1" id="KW-0472">Membrane</keyword>
<keyword evidence="1" id="KW-0812">Transmembrane</keyword>
<sequence length="57" mass="6164">MKTINNIILGCLWVLGLLLAGGVVDSKMPFVYQVFVCIFGVVIFSISSFGIIINNKG</sequence>